<dbReference type="Proteomes" id="UP001500325">
    <property type="component" value="Unassembled WGS sequence"/>
</dbReference>
<feature type="domain" description="DSBA-like thioredoxin" evidence="1">
    <location>
        <begin position="3"/>
        <end position="207"/>
    </location>
</feature>
<proteinExistence type="predicted"/>
<dbReference type="RefSeq" id="WP_345383263.1">
    <property type="nucleotide sequence ID" value="NZ_BAABIC010000020.1"/>
</dbReference>
<protein>
    <submittedName>
        <fullName evidence="2">DsbA family oxidoreductase</fullName>
    </submittedName>
</protein>
<dbReference type="CDD" id="cd03024">
    <property type="entry name" value="DsbA_FrnE"/>
    <property type="match status" value="1"/>
</dbReference>
<dbReference type="InterPro" id="IPR001853">
    <property type="entry name" value="DSBA-like_thioredoxin_dom"/>
</dbReference>
<evidence type="ECO:0000313" key="3">
    <source>
        <dbReference type="Proteomes" id="UP001500325"/>
    </source>
</evidence>
<evidence type="ECO:0000313" key="2">
    <source>
        <dbReference type="EMBL" id="GAA4704817.1"/>
    </source>
</evidence>
<dbReference type="EMBL" id="BAABIC010000020">
    <property type="protein sequence ID" value="GAA4704817.1"/>
    <property type="molecule type" value="Genomic_DNA"/>
</dbReference>
<dbReference type="PANTHER" id="PTHR13887">
    <property type="entry name" value="GLUTATHIONE S-TRANSFERASE KAPPA"/>
    <property type="match status" value="1"/>
</dbReference>
<dbReference type="Pfam" id="PF01323">
    <property type="entry name" value="DSBA"/>
    <property type="match status" value="1"/>
</dbReference>
<name>A0ABP8XCN9_9PSEU</name>
<accession>A0ABP8XCN9</accession>
<gene>
    <name evidence="2" type="ORF">GCM10023215_50770</name>
</gene>
<comment type="caution">
    <text evidence="2">The sequence shown here is derived from an EMBL/GenBank/DDBJ whole genome shotgun (WGS) entry which is preliminary data.</text>
</comment>
<reference evidence="3" key="1">
    <citation type="journal article" date="2019" name="Int. J. Syst. Evol. Microbiol.">
        <title>The Global Catalogue of Microorganisms (GCM) 10K type strain sequencing project: providing services to taxonomists for standard genome sequencing and annotation.</title>
        <authorList>
            <consortium name="The Broad Institute Genomics Platform"/>
            <consortium name="The Broad Institute Genome Sequencing Center for Infectious Disease"/>
            <person name="Wu L."/>
            <person name="Ma J."/>
        </authorList>
    </citation>
    <scope>NUCLEOTIDE SEQUENCE [LARGE SCALE GENOMIC DNA]</scope>
    <source>
        <strain evidence="3">JCM 18055</strain>
    </source>
</reference>
<organism evidence="2 3">
    <name type="scientific">Pseudonocardia yuanmonensis</name>
    <dbReference type="NCBI Taxonomy" id="1095914"/>
    <lineage>
        <taxon>Bacteria</taxon>
        <taxon>Bacillati</taxon>
        <taxon>Actinomycetota</taxon>
        <taxon>Actinomycetes</taxon>
        <taxon>Pseudonocardiales</taxon>
        <taxon>Pseudonocardiaceae</taxon>
        <taxon>Pseudonocardia</taxon>
    </lineage>
</organism>
<dbReference type="SUPFAM" id="SSF52833">
    <property type="entry name" value="Thioredoxin-like"/>
    <property type="match status" value="1"/>
</dbReference>
<dbReference type="InterPro" id="IPR036249">
    <property type="entry name" value="Thioredoxin-like_sf"/>
</dbReference>
<evidence type="ECO:0000259" key="1">
    <source>
        <dbReference type="Pfam" id="PF01323"/>
    </source>
</evidence>
<keyword evidence="3" id="KW-1185">Reference proteome</keyword>
<dbReference type="PANTHER" id="PTHR13887:SF41">
    <property type="entry name" value="THIOREDOXIN SUPERFAMILY PROTEIN"/>
    <property type="match status" value="1"/>
</dbReference>
<sequence>MKVEIWSDVVCPWCALGRRRFAAALARFPHTAEVEVRYRSFELDPGAPRRHEGDREERLAAKFGSDRAQVRAMHDRMTAMGAAEGVEFRFEQAQDGSTVDAHRLLHLAWAEGGPALQEALKERLQQGYFAEGEPIGEPEALRRLAVDAGLSAEAVERVLGSDEYLDAVRADEEQARRHGITGVPFFVVDATYGASGAQPADALLQLLEKAWEEGHAARSA</sequence>
<dbReference type="Gene3D" id="3.40.30.10">
    <property type="entry name" value="Glutaredoxin"/>
    <property type="match status" value="1"/>
</dbReference>